<sequence length="473" mass="52467">TMSGVCLRLGSPSPESRSSAVVSLLSHARTPKVPYSEQKRSLSAALLDDARFASNGELLQTMEKGVMYPVVHLLELPGPFAPLDDQLLGQDYFGDHFALQQGIYEEIRQHVLDDQKHYTRPNERSTAYILAGFKVLDGTFRDVMEDNWKDWTGARSLYINLNQEFGLHRFSLYRRTCPSADFATFSYVMLVECRSVSADNAVGLLDFVQRFRSHRMSGYLSVYAVRHLGLESYRSSRLGLPLNVNARSDWWKEVQDAVASSSAGSTSDLSSTSGSTSSEDRLPALKSSYQAARVANLPALSQLPAVEETRRLVNAGRRWQQGSSMTPIYENQPGYRTPSELGTTIISRSASSGDSTNGLGETDLSYSVGDSSVLSSTVGSGSDMEMEASGWDPRPSKGSVRRVWFEDCCLLEDVIAQAAERCSQQRADRCETRGTSSRSVAARAKEYHELDEMLRNLQCVSVAPQQSVRRKLW</sequence>
<comment type="caution">
    <text evidence="1">The sequence shown here is derived from an EMBL/GenBank/DDBJ whole genome shotgun (WGS) entry which is preliminary data.</text>
</comment>
<organism evidence="1 2">
    <name type="scientific">Ixodes persulcatus</name>
    <name type="common">Taiga tick</name>
    <dbReference type="NCBI Taxonomy" id="34615"/>
    <lineage>
        <taxon>Eukaryota</taxon>
        <taxon>Metazoa</taxon>
        <taxon>Ecdysozoa</taxon>
        <taxon>Arthropoda</taxon>
        <taxon>Chelicerata</taxon>
        <taxon>Arachnida</taxon>
        <taxon>Acari</taxon>
        <taxon>Parasitiformes</taxon>
        <taxon>Ixodida</taxon>
        <taxon>Ixodoidea</taxon>
        <taxon>Ixodidae</taxon>
        <taxon>Ixodinae</taxon>
        <taxon>Ixodes</taxon>
    </lineage>
</organism>
<gene>
    <name evidence="1" type="ORF">HPB47_024308</name>
</gene>
<keyword evidence="2" id="KW-1185">Reference proteome</keyword>
<proteinExistence type="predicted"/>
<reference evidence="1 2" key="1">
    <citation type="journal article" date="2020" name="Cell">
        <title>Large-Scale Comparative Analyses of Tick Genomes Elucidate Their Genetic Diversity and Vector Capacities.</title>
        <authorList>
            <consortium name="Tick Genome and Microbiome Consortium (TIGMIC)"/>
            <person name="Jia N."/>
            <person name="Wang J."/>
            <person name="Shi W."/>
            <person name="Du L."/>
            <person name="Sun Y."/>
            <person name="Zhan W."/>
            <person name="Jiang J.F."/>
            <person name="Wang Q."/>
            <person name="Zhang B."/>
            <person name="Ji P."/>
            <person name="Bell-Sakyi L."/>
            <person name="Cui X.M."/>
            <person name="Yuan T.T."/>
            <person name="Jiang B.G."/>
            <person name="Yang W.F."/>
            <person name="Lam T.T."/>
            <person name="Chang Q.C."/>
            <person name="Ding S.J."/>
            <person name="Wang X.J."/>
            <person name="Zhu J.G."/>
            <person name="Ruan X.D."/>
            <person name="Zhao L."/>
            <person name="Wei J.T."/>
            <person name="Ye R.Z."/>
            <person name="Que T.C."/>
            <person name="Du C.H."/>
            <person name="Zhou Y.H."/>
            <person name="Cheng J.X."/>
            <person name="Dai P.F."/>
            <person name="Guo W.B."/>
            <person name="Han X.H."/>
            <person name="Huang E.J."/>
            <person name="Li L.F."/>
            <person name="Wei W."/>
            <person name="Gao Y.C."/>
            <person name="Liu J.Z."/>
            <person name="Shao H.Z."/>
            <person name="Wang X."/>
            <person name="Wang C.C."/>
            <person name="Yang T.C."/>
            <person name="Huo Q.B."/>
            <person name="Li W."/>
            <person name="Chen H.Y."/>
            <person name="Chen S.E."/>
            <person name="Zhou L.G."/>
            <person name="Ni X.B."/>
            <person name="Tian J.H."/>
            <person name="Sheng Y."/>
            <person name="Liu T."/>
            <person name="Pan Y.S."/>
            <person name="Xia L.Y."/>
            <person name="Li J."/>
            <person name="Zhao F."/>
            <person name="Cao W.C."/>
        </authorList>
    </citation>
    <scope>NUCLEOTIDE SEQUENCE [LARGE SCALE GENOMIC DNA]</scope>
    <source>
        <strain evidence="1">Iper-2018</strain>
    </source>
</reference>
<name>A0AC60Q4K7_IXOPE</name>
<dbReference type="Proteomes" id="UP000805193">
    <property type="component" value="Unassembled WGS sequence"/>
</dbReference>
<feature type="non-terminal residue" evidence="1">
    <location>
        <position position="1"/>
    </location>
</feature>
<evidence type="ECO:0000313" key="2">
    <source>
        <dbReference type="Proteomes" id="UP000805193"/>
    </source>
</evidence>
<protein>
    <submittedName>
        <fullName evidence="1">Uncharacterized protein</fullName>
    </submittedName>
</protein>
<evidence type="ECO:0000313" key="1">
    <source>
        <dbReference type="EMBL" id="KAG0428717.1"/>
    </source>
</evidence>
<dbReference type="EMBL" id="JABSTQ010009491">
    <property type="protein sequence ID" value="KAG0428717.1"/>
    <property type="molecule type" value="Genomic_DNA"/>
</dbReference>
<accession>A0AC60Q4K7</accession>